<comment type="caution">
    <text evidence="6">The sequence shown here is derived from an EMBL/GenBank/DDBJ whole genome shotgun (WGS) entry which is preliminary data.</text>
</comment>
<evidence type="ECO:0000313" key="7">
    <source>
        <dbReference type="Proteomes" id="UP001454489"/>
    </source>
</evidence>
<keyword evidence="7" id="KW-1185">Reference proteome</keyword>
<evidence type="ECO:0000259" key="5">
    <source>
        <dbReference type="PROSITE" id="PS50930"/>
    </source>
</evidence>
<evidence type="ECO:0000256" key="3">
    <source>
        <dbReference type="PROSITE-ProRule" id="PRU00169"/>
    </source>
</evidence>
<feature type="domain" description="HTH LytTR-type" evidence="5">
    <location>
        <begin position="130"/>
        <end position="229"/>
    </location>
</feature>
<dbReference type="Proteomes" id="UP001454489">
    <property type="component" value="Unassembled WGS sequence"/>
</dbReference>
<proteinExistence type="predicted"/>
<dbReference type="SMART" id="SM00850">
    <property type="entry name" value="LytTR"/>
    <property type="match status" value="1"/>
</dbReference>
<evidence type="ECO:0000256" key="2">
    <source>
        <dbReference type="ARBA" id="ARBA00024867"/>
    </source>
</evidence>
<dbReference type="InterPro" id="IPR011006">
    <property type="entry name" value="CheY-like_superfamily"/>
</dbReference>
<dbReference type="EMBL" id="JBBMEX010000001">
    <property type="protein sequence ID" value="MEQ2556333.1"/>
    <property type="molecule type" value="Genomic_DNA"/>
</dbReference>
<dbReference type="Pfam" id="PF04397">
    <property type="entry name" value="LytTR"/>
    <property type="match status" value="1"/>
</dbReference>
<dbReference type="PROSITE" id="PS50110">
    <property type="entry name" value="RESPONSE_REGULATORY"/>
    <property type="match status" value="1"/>
</dbReference>
<dbReference type="SMART" id="SM00448">
    <property type="entry name" value="REC"/>
    <property type="match status" value="1"/>
</dbReference>
<keyword evidence="6" id="KW-0238">DNA-binding</keyword>
<keyword evidence="3" id="KW-0597">Phosphoprotein</keyword>
<feature type="domain" description="Response regulatory" evidence="4">
    <location>
        <begin position="5"/>
        <end position="121"/>
    </location>
</feature>
<organism evidence="6 7">
    <name type="scientific">Maccoyibacter intestinihominis</name>
    <dbReference type="NCBI Taxonomy" id="3133499"/>
    <lineage>
        <taxon>Bacteria</taxon>
        <taxon>Bacillati</taxon>
        <taxon>Bacillota</taxon>
        <taxon>Clostridia</taxon>
        <taxon>Lachnospirales</taxon>
        <taxon>Lachnospiraceae</taxon>
        <taxon>Maccoyibacter</taxon>
    </lineage>
</organism>
<dbReference type="Gene3D" id="3.40.50.2300">
    <property type="match status" value="1"/>
</dbReference>
<dbReference type="SUPFAM" id="SSF52172">
    <property type="entry name" value="CheY-like"/>
    <property type="match status" value="1"/>
</dbReference>
<dbReference type="InterPro" id="IPR007492">
    <property type="entry name" value="LytTR_DNA-bd_dom"/>
</dbReference>
<dbReference type="InterPro" id="IPR001789">
    <property type="entry name" value="Sig_transdc_resp-reg_receiver"/>
</dbReference>
<name>A0ABV1H9E5_9FIRM</name>
<dbReference type="PROSITE" id="PS50930">
    <property type="entry name" value="HTH_LYTTR"/>
    <property type="match status" value="1"/>
</dbReference>
<dbReference type="RefSeq" id="WP_353529303.1">
    <property type="nucleotide sequence ID" value="NZ_JBBMEX010000001.1"/>
</dbReference>
<comment type="function">
    <text evidence="2">May play the central regulatory role in sporulation. It may be an element of the effector pathway responsible for the activation of sporulation genes in response to nutritional stress. Spo0A may act in concert with spo0H (a sigma factor) to control the expression of some genes that are critical to the sporulation process.</text>
</comment>
<protein>
    <recommendedName>
        <fullName evidence="1">Stage 0 sporulation protein A homolog</fullName>
    </recommendedName>
</protein>
<reference evidence="6 7" key="1">
    <citation type="submission" date="2024-03" db="EMBL/GenBank/DDBJ databases">
        <title>Human intestinal bacterial collection.</title>
        <authorList>
            <person name="Pauvert C."/>
            <person name="Hitch T.C.A."/>
            <person name="Clavel T."/>
        </authorList>
    </citation>
    <scope>NUCLEOTIDE SEQUENCE [LARGE SCALE GENOMIC DNA]</scope>
    <source>
        <strain evidence="6 7">CLA-AA-H185</strain>
    </source>
</reference>
<evidence type="ECO:0000259" key="4">
    <source>
        <dbReference type="PROSITE" id="PS50110"/>
    </source>
</evidence>
<evidence type="ECO:0000256" key="1">
    <source>
        <dbReference type="ARBA" id="ARBA00018672"/>
    </source>
</evidence>
<dbReference type="Pfam" id="PF00072">
    <property type="entry name" value="Response_reg"/>
    <property type="match status" value="1"/>
</dbReference>
<accession>A0ABV1H9E5</accession>
<dbReference type="InterPro" id="IPR046947">
    <property type="entry name" value="LytR-like"/>
</dbReference>
<dbReference type="PANTHER" id="PTHR37299">
    <property type="entry name" value="TRANSCRIPTIONAL REGULATOR-RELATED"/>
    <property type="match status" value="1"/>
</dbReference>
<dbReference type="Gene3D" id="2.40.50.1020">
    <property type="entry name" value="LytTr DNA-binding domain"/>
    <property type="match status" value="1"/>
</dbReference>
<sequence>MKKIRIAICDDDSIGRGLLQESLEYLLQENNLQAEISSYSSGQELLQTQDRYDILFLDIKMPKINGIQTAEKYRKWYEDTIIIFLTLYEKYVFEGYKVNAFRYLKKPMEQEKLREALLSAVSKLEKEYEIELWDEEGLHIVRPKDIIYVETSGRNVIVRTVEEDYCVKMGITQFAENLNGTDFISPHQSYYVNMRYIKEFNKQEAILVNGEKVKISCKKYAQFRDIYCEYRRNRRNH</sequence>
<feature type="modified residue" description="4-aspartylphosphate" evidence="3">
    <location>
        <position position="58"/>
    </location>
</feature>
<evidence type="ECO:0000313" key="6">
    <source>
        <dbReference type="EMBL" id="MEQ2556333.1"/>
    </source>
</evidence>
<gene>
    <name evidence="6" type="ORF">WMO43_00350</name>
</gene>
<dbReference type="GO" id="GO:0003677">
    <property type="term" value="F:DNA binding"/>
    <property type="evidence" value="ECO:0007669"/>
    <property type="project" value="UniProtKB-KW"/>
</dbReference>
<dbReference type="PANTHER" id="PTHR37299:SF1">
    <property type="entry name" value="STAGE 0 SPORULATION PROTEIN A HOMOLOG"/>
    <property type="match status" value="1"/>
</dbReference>